<feature type="compositionally biased region" description="Basic and acidic residues" evidence="8">
    <location>
        <begin position="164"/>
        <end position="197"/>
    </location>
</feature>
<reference evidence="9 10" key="1">
    <citation type="journal article" date="2015" name="Genome Biol. Evol.">
        <title>Phylogenomic analyses indicate that early fungi evolved digesting cell walls of algal ancestors of land plants.</title>
        <authorList>
            <person name="Chang Y."/>
            <person name="Wang S."/>
            <person name="Sekimoto S."/>
            <person name="Aerts A.L."/>
            <person name="Choi C."/>
            <person name="Clum A."/>
            <person name="LaButti K.M."/>
            <person name="Lindquist E.A."/>
            <person name="Yee Ngan C."/>
            <person name="Ohm R.A."/>
            <person name="Salamov A.A."/>
            <person name="Grigoriev I.V."/>
            <person name="Spatafora J.W."/>
            <person name="Berbee M.L."/>
        </authorList>
    </citation>
    <scope>NUCLEOTIDE SEQUENCE [LARGE SCALE GENOMIC DNA]</scope>
    <source>
        <strain evidence="9 10">JEL478</strain>
    </source>
</reference>
<feature type="compositionally biased region" description="Gly residues" evidence="8">
    <location>
        <begin position="301"/>
        <end position="316"/>
    </location>
</feature>
<feature type="compositionally biased region" description="Low complexity" evidence="8">
    <location>
        <begin position="144"/>
        <end position="157"/>
    </location>
</feature>
<dbReference type="GO" id="GO:0006357">
    <property type="term" value="P:regulation of transcription by RNA polymerase II"/>
    <property type="evidence" value="ECO:0007669"/>
    <property type="project" value="TreeGrafter"/>
</dbReference>
<evidence type="ECO:0000313" key="10">
    <source>
        <dbReference type="Proteomes" id="UP000070544"/>
    </source>
</evidence>
<dbReference type="InterPro" id="IPR001680">
    <property type="entry name" value="WD40_rpt"/>
</dbReference>
<evidence type="ECO:0000256" key="2">
    <source>
        <dbReference type="ARBA" id="ARBA00022574"/>
    </source>
</evidence>
<feature type="repeat" description="WD" evidence="7">
    <location>
        <begin position="651"/>
        <end position="683"/>
    </location>
</feature>
<gene>
    <name evidence="9" type="ORF">M427DRAFT_125300</name>
</gene>
<feature type="compositionally biased region" description="Low complexity" evidence="8">
    <location>
        <begin position="233"/>
        <end position="242"/>
    </location>
</feature>
<dbReference type="Gene3D" id="2.130.10.10">
    <property type="entry name" value="YVTN repeat-like/Quinoprotein amine dehydrogenase"/>
    <property type="match status" value="1"/>
</dbReference>
<keyword evidence="3" id="KW-0677">Repeat</keyword>
<dbReference type="PROSITE" id="PS50294">
    <property type="entry name" value="WD_REPEATS_REGION"/>
    <property type="match status" value="6"/>
</dbReference>
<evidence type="ECO:0000256" key="6">
    <source>
        <dbReference type="ARBA" id="ARBA00023242"/>
    </source>
</evidence>
<feature type="compositionally biased region" description="Low complexity" evidence="8">
    <location>
        <begin position="281"/>
        <end position="300"/>
    </location>
</feature>
<keyword evidence="2 7" id="KW-0853">WD repeat</keyword>
<dbReference type="OrthoDB" id="1367865at2759"/>
<evidence type="ECO:0000256" key="5">
    <source>
        <dbReference type="ARBA" id="ARBA00023163"/>
    </source>
</evidence>
<feature type="repeat" description="WD" evidence="7">
    <location>
        <begin position="514"/>
        <end position="546"/>
    </location>
</feature>
<keyword evidence="10" id="KW-1185">Reference proteome</keyword>
<evidence type="ECO:0000256" key="7">
    <source>
        <dbReference type="PROSITE-ProRule" id="PRU00221"/>
    </source>
</evidence>
<dbReference type="PROSITE" id="PS00678">
    <property type="entry name" value="WD_REPEATS_1"/>
    <property type="match status" value="1"/>
</dbReference>
<feature type="region of interest" description="Disordered" evidence="8">
    <location>
        <begin position="381"/>
        <end position="427"/>
    </location>
</feature>
<dbReference type="PANTHER" id="PTHR22846">
    <property type="entry name" value="WD40 REPEAT PROTEIN"/>
    <property type="match status" value="1"/>
</dbReference>
<evidence type="ECO:0000313" key="9">
    <source>
        <dbReference type="EMBL" id="KXS13031.1"/>
    </source>
</evidence>
<comment type="subcellular location">
    <subcellularLocation>
        <location evidence="1">Nucleus</location>
    </subcellularLocation>
</comment>
<dbReference type="PRINTS" id="PR00320">
    <property type="entry name" value="GPROTEINBRPT"/>
</dbReference>
<dbReference type="SMART" id="SM00320">
    <property type="entry name" value="WD40"/>
    <property type="match status" value="8"/>
</dbReference>
<dbReference type="PANTHER" id="PTHR22846:SF2">
    <property type="entry name" value="F-BOX-LIKE_WD REPEAT-CONTAINING PROTEIN EBI"/>
    <property type="match status" value="1"/>
</dbReference>
<dbReference type="PROSITE" id="PS50082">
    <property type="entry name" value="WD_REPEATS_2"/>
    <property type="match status" value="6"/>
</dbReference>
<dbReference type="FunFam" id="2.130.10.10:FF:000218">
    <property type="entry name" value="WD40 repeat-containing protein HOS15"/>
    <property type="match status" value="1"/>
</dbReference>
<accession>A0A139A894</accession>
<feature type="repeat" description="WD" evidence="7">
    <location>
        <begin position="739"/>
        <end position="780"/>
    </location>
</feature>
<dbReference type="Pfam" id="PF00400">
    <property type="entry name" value="WD40"/>
    <property type="match status" value="7"/>
</dbReference>
<dbReference type="InterPro" id="IPR036322">
    <property type="entry name" value="WD40_repeat_dom_sf"/>
</dbReference>
<proteinExistence type="predicted"/>
<feature type="region of interest" description="Disordered" evidence="8">
    <location>
        <begin position="99"/>
        <end position="345"/>
    </location>
</feature>
<organism evidence="9 10">
    <name type="scientific">Gonapodya prolifera (strain JEL478)</name>
    <name type="common">Monoblepharis prolifera</name>
    <dbReference type="NCBI Taxonomy" id="1344416"/>
    <lineage>
        <taxon>Eukaryota</taxon>
        <taxon>Fungi</taxon>
        <taxon>Fungi incertae sedis</taxon>
        <taxon>Chytridiomycota</taxon>
        <taxon>Chytridiomycota incertae sedis</taxon>
        <taxon>Monoblepharidomycetes</taxon>
        <taxon>Monoblepharidales</taxon>
        <taxon>Gonapodyaceae</taxon>
        <taxon>Gonapodya</taxon>
    </lineage>
</organism>
<dbReference type="STRING" id="1344416.A0A139A894"/>
<dbReference type="InterPro" id="IPR020472">
    <property type="entry name" value="WD40_PAC1"/>
</dbReference>
<dbReference type="Proteomes" id="UP000070544">
    <property type="component" value="Unassembled WGS sequence"/>
</dbReference>
<dbReference type="EMBL" id="KQ965782">
    <property type="protein sequence ID" value="KXS13031.1"/>
    <property type="molecule type" value="Genomic_DNA"/>
</dbReference>
<feature type="repeat" description="WD" evidence="7">
    <location>
        <begin position="694"/>
        <end position="738"/>
    </location>
</feature>
<dbReference type="GO" id="GO:0034967">
    <property type="term" value="C:Set3 complex"/>
    <property type="evidence" value="ECO:0007669"/>
    <property type="project" value="TreeGrafter"/>
</dbReference>
<feature type="compositionally biased region" description="Low complexity" evidence="8">
    <location>
        <begin position="317"/>
        <end position="333"/>
    </location>
</feature>
<evidence type="ECO:0000256" key="3">
    <source>
        <dbReference type="ARBA" id="ARBA00022737"/>
    </source>
</evidence>
<dbReference type="CDD" id="cd00200">
    <property type="entry name" value="WD40"/>
    <property type="match status" value="1"/>
</dbReference>
<dbReference type="InterPro" id="IPR019775">
    <property type="entry name" value="WD40_repeat_CS"/>
</dbReference>
<dbReference type="InterPro" id="IPR015943">
    <property type="entry name" value="WD40/YVTN_repeat-like_dom_sf"/>
</dbReference>
<keyword evidence="5" id="KW-0804">Transcription</keyword>
<feature type="compositionally biased region" description="Low complexity" evidence="8">
    <location>
        <begin position="381"/>
        <end position="404"/>
    </location>
</feature>
<protein>
    <submittedName>
        <fullName evidence="9">WD40 repeat-like protein</fullName>
    </submittedName>
</protein>
<feature type="repeat" description="WD" evidence="7">
    <location>
        <begin position="555"/>
        <end position="588"/>
    </location>
</feature>
<dbReference type="GO" id="GO:0003714">
    <property type="term" value="F:transcription corepressor activity"/>
    <property type="evidence" value="ECO:0007669"/>
    <property type="project" value="InterPro"/>
</dbReference>
<feature type="compositionally biased region" description="Low complexity" evidence="8">
    <location>
        <begin position="204"/>
        <end position="220"/>
    </location>
</feature>
<feature type="compositionally biased region" description="Pro residues" evidence="8">
    <location>
        <begin position="118"/>
        <end position="143"/>
    </location>
</feature>
<evidence type="ECO:0000256" key="8">
    <source>
        <dbReference type="SAM" id="MobiDB-lite"/>
    </source>
</evidence>
<dbReference type="AlphaFoldDB" id="A0A139A894"/>
<dbReference type="OMA" id="SHPHMRA"/>
<sequence length="815" mass="86187">MAGLPPVHPVTLHADHINIIVHAYLVESAFAHSAFALAHEADLRRTLQANPRPVPGLLVHALRKAADLIRLEHHVDDEGNIISCDAPWSLLTATEHRHSVGAKSSYPKNSHHQHHDGPPPTTAPPPSNPLPSPPLPTPNPAPAAPTQSNSSTATGSRKSSKRDRKSDRKDRDRDRASERAERAAERERERAERDRAELAATAQTTHSPNATSTPTSAPATVPVLGLSVPTPTPTSMTTPAPTIAGPVPSRAPPTATQPDPKRAKRDHQAGATSSERRKDGPGSSKSDSAGAGASAVPVGGAEHGGPSGSGGVGAIGTTGSTAAVGPPISHGIAPHPPIPPATLTSSTVPFSAMDVDHTARATDTLAQTQQDVDIPMTDAAHNAAPAPTTATPSANSTPAASTATAPPPDAKPRSRRRSLSPSLRLLSPGSYNAALRPNLLRPVEPGDVDDVGDWEREKIEVMLAHTSEVFALAWHPGGGWVASGAGDATGRIWPVPATPGTPVGPPSLLQHKTAGADGKDVTTLEWSPSGNLLATGAYDGKVRVWSTSGTLLREWKKHNGPVFSIRWNKRGNLLLSGSVDKVAVVWDVAGVGQGQQPEVGGGEVGARQMFRFHTQPILDVDWKDDVTFATCGSDRNVYVCQLGSLTAYRKLTGHVQEVNCLRWAPDGNWIATCSDDMTVRIWDPSATANALRVLQGHTKEVYTVRWNPDTGGGRMLASGSFDSTVRIWSADTGACLHVLARHTEPVYSVAFSPNGMYLAAGSFDTRVSVWRVKDDFSVHKSVRGANGIFEVTWSADSSKIAACFADWKLMVLYMD</sequence>
<keyword evidence="6" id="KW-0539">Nucleus</keyword>
<evidence type="ECO:0000256" key="1">
    <source>
        <dbReference type="ARBA" id="ARBA00004123"/>
    </source>
</evidence>
<evidence type="ECO:0000256" key="4">
    <source>
        <dbReference type="ARBA" id="ARBA00023015"/>
    </source>
</evidence>
<name>A0A139A894_GONPJ</name>
<keyword evidence="4" id="KW-0805">Transcription regulation</keyword>
<dbReference type="InterPro" id="IPR045183">
    <property type="entry name" value="Ebi-like"/>
</dbReference>
<dbReference type="Gene3D" id="1.20.960.30">
    <property type="match status" value="1"/>
</dbReference>
<dbReference type="SUPFAM" id="SSF50978">
    <property type="entry name" value="WD40 repeat-like"/>
    <property type="match status" value="1"/>
</dbReference>
<feature type="repeat" description="WD" evidence="7">
    <location>
        <begin position="462"/>
        <end position="493"/>
    </location>
</feature>